<feature type="transmembrane region" description="Helical" evidence="1">
    <location>
        <begin position="50"/>
        <end position="76"/>
    </location>
</feature>
<dbReference type="AlphaFoldDB" id="A0A507EVC8"/>
<dbReference type="OrthoDB" id="1641132at2759"/>
<evidence type="ECO:0000313" key="3">
    <source>
        <dbReference type="Proteomes" id="UP000320333"/>
    </source>
</evidence>
<protein>
    <recommendedName>
        <fullName evidence="4">DUF4149 domain-containing protein</fullName>
    </recommendedName>
</protein>
<comment type="caution">
    <text evidence="2">The sequence shown here is derived from an EMBL/GenBank/DDBJ whole genome shotgun (WGS) entry which is preliminary data.</text>
</comment>
<dbReference type="EMBL" id="QEAP01000377">
    <property type="protein sequence ID" value="TPX67832.1"/>
    <property type="molecule type" value="Genomic_DNA"/>
</dbReference>
<dbReference type="InterPro" id="IPR053009">
    <property type="entry name" value="Xanthocillin_Biosynth-Assoc"/>
</dbReference>
<evidence type="ECO:0000313" key="2">
    <source>
        <dbReference type="EMBL" id="TPX67832.1"/>
    </source>
</evidence>
<reference evidence="2 3" key="1">
    <citation type="journal article" date="2019" name="Sci. Rep.">
        <title>Comparative genomics of chytrid fungi reveal insights into the obligate biotrophic and pathogenic lifestyle of Synchytrium endobioticum.</title>
        <authorList>
            <person name="van de Vossenberg B.T.L.H."/>
            <person name="Warris S."/>
            <person name="Nguyen H.D.T."/>
            <person name="van Gent-Pelzer M.P.E."/>
            <person name="Joly D.L."/>
            <person name="van de Geest H.C."/>
            <person name="Bonants P.J.M."/>
            <person name="Smith D.S."/>
            <person name="Levesque C.A."/>
            <person name="van der Lee T.A.J."/>
        </authorList>
    </citation>
    <scope>NUCLEOTIDE SEQUENCE [LARGE SCALE GENOMIC DNA]</scope>
    <source>
        <strain evidence="2 3">CBS 675.73</strain>
    </source>
</reference>
<evidence type="ECO:0008006" key="4">
    <source>
        <dbReference type="Google" id="ProtNLM"/>
    </source>
</evidence>
<keyword evidence="1" id="KW-0472">Membrane</keyword>
<gene>
    <name evidence="2" type="ORF">CcCBS67573_g07363</name>
</gene>
<proteinExistence type="predicted"/>
<accession>A0A507EVC8</accession>
<organism evidence="2 3">
    <name type="scientific">Chytriomyces confervae</name>
    <dbReference type="NCBI Taxonomy" id="246404"/>
    <lineage>
        <taxon>Eukaryota</taxon>
        <taxon>Fungi</taxon>
        <taxon>Fungi incertae sedis</taxon>
        <taxon>Chytridiomycota</taxon>
        <taxon>Chytridiomycota incertae sedis</taxon>
        <taxon>Chytridiomycetes</taxon>
        <taxon>Chytridiales</taxon>
        <taxon>Chytriomycetaceae</taxon>
        <taxon>Chytriomyces</taxon>
    </lineage>
</organism>
<name>A0A507EVC8_9FUNG</name>
<dbReference type="PANTHER" id="PTHR23241">
    <property type="entry name" value="LATE EMBRYOGENESIS ABUNDANT PLANTS LEA-RELATED"/>
    <property type="match status" value="1"/>
</dbReference>
<dbReference type="Proteomes" id="UP000320333">
    <property type="component" value="Unassembled WGS sequence"/>
</dbReference>
<sequence>MHKLPGRSWRTRPGSWNCYRHGESIAYLIQYNTLSKSIFGHLQNAQFPPYFAISAATTLFLTMGVAALVSLLNLFWAGPVTTKVMLDRKDLVKKNQPVPEEMNRKFSILHGVSSLLNLRVVGAVVKNCFWVGLWFGSK</sequence>
<keyword evidence="1" id="KW-0812">Transmembrane</keyword>
<keyword evidence="3" id="KW-1185">Reference proteome</keyword>
<evidence type="ECO:0000256" key="1">
    <source>
        <dbReference type="SAM" id="Phobius"/>
    </source>
</evidence>
<keyword evidence="1" id="KW-1133">Transmembrane helix</keyword>
<dbReference type="PANTHER" id="PTHR23241:SF102">
    <property type="entry name" value="LD23009P"/>
    <property type="match status" value="1"/>
</dbReference>